<evidence type="ECO:0000313" key="1">
    <source>
        <dbReference type="EMBL" id="KAI0092350.1"/>
    </source>
</evidence>
<comment type="caution">
    <text evidence="1">The sequence shown here is derived from an EMBL/GenBank/DDBJ whole genome shotgun (WGS) entry which is preliminary data.</text>
</comment>
<reference evidence="1" key="1">
    <citation type="journal article" date="2021" name="Environ. Microbiol.">
        <title>Gene family expansions and transcriptome signatures uncover fungal adaptations to wood decay.</title>
        <authorList>
            <person name="Hage H."/>
            <person name="Miyauchi S."/>
            <person name="Viragh M."/>
            <person name="Drula E."/>
            <person name="Min B."/>
            <person name="Chaduli D."/>
            <person name="Navarro D."/>
            <person name="Favel A."/>
            <person name="Norest M."/>
            <person name="Lesage-Meessen L."/>
            <person name="Balint B."/>
            <person name="Merenyi Z."/>
            <person name="de Eugenio L."/>
            <person name="Morin E."/>
            <person name="Martinez A.T."/>
            <person name="Baldrian P."/>
            <person name="Stursova M."/>
            <person name="Martinez M.J."/>
            <person name="Novotny C."/>
            <person name="Magnuson J.K."/>
            <person name="Spatafora J.W."/>
            <person name="Maurice S."/>
            <person name="Pangilinan J."/>
            <person name="Andreopoulos W."/>
            <person name="LaButti K."/>
            <person name="Hundley H."/>
            <person name="Na H."/>
            <person name="Kuo A."/>
            <person name="Barry K."/>
            <person name="Lipzen A."/>
            <person name="Henrissat B."/>
            <person name="Riley R."/>
            <person name="Ahrendt S."/>
            <person name="Nagy L.G."/>
            <person name="Grigoriev I.V."/>
            <person name="Martin F."/>
            <person name="Rosso M.N."/>
        </authorList>
    </citation>
    <scope>NUCLEOTIDE SEQUENCE</scope>
    <source>
        <strain evidence="1">CBS 384.51</strain>
    </source>
</reference>
<sequence length="173" mass="19042">MEDAIAQFCGITGAGARDARKYLEKYGRRVDMAIDAFYNDPAAVRPSHSSGPSTSRLNQLFDTYKDPDGDDITVDGTIKMCEDLAVDPEDVVLLAVAYELRSPRMGEWNRKGWTEGWKRVGIGRALLPTSVQLCFRVLPTLGPTESRFGYGSGSVGLAHPAWSARWSIISQAR</sequence>
<dbReference type="EMBL" id="MU274904">
    <property type="protein sequence ID" value="KAI0092350.1"/>
    <property type="molecule type" value="Genomic_DNA"/>
</dbReference>
<evidence type="ECO:0000313" key="2">
    <source>
        <dbReference type="Proteomes" id="UP001055072"/>
    </source>
</evidence>
<protein>
    <submittedName>
        <fullName evidence="1">Uncharacterized protein</fullName>
    </submittedName>
</protein>
<dbReference type="Proteomes" id="UP001055072">
    <property type="component" value="Unassembled WGS sequence"/>
</dbReference>
<name>A0ACB8UFA2_9APHY</name>
<proteinExistence type="predicted"/>
<keyword evidence="2" id="KW-1185">Reference proteome</keyword>
<gene>
    <name evidence="1" type="ORF">BDY19DRAFT_596216</name>
</gene>
<accession>A0ACB8UFA2</accession>
<organism evidence="1 2">
    <name type="scientific">Irpex rosettiformis</name>
    <dbReference type="NCBI Taxonomy" id="378272"/>
    <lineage>
        <taxon>Eukaryota</taxon>
        <taxon>Fungi</taxon>
        <taxon>Dikarya</taxon>
        <taxon>Basidiomycota</taxon>
        <taxon>Agaricomycotina</taxon>
        <taxon>Agaricomycetes</taxon>
        <taxon>Polyporales</taxon>
        <taxon>Irpicaceae</taxon>
        <taxon>Irpex</taxon>
    </lineage>
</organism>